<accession>A0A9D1J002</accession>
<comment type="caution">
    <text evidence="1">The sequence shown here is derived from an EMBL/GenBank/DDBJ whole genome shotgun (WGS) entry which is preliminary data.</text>
</comment>
<evidence type="ECO:0000313" key="2">
    <source>
        <dbReference type="Proteomes" id="UP000886785"/>
    </source>
</evidence>
<reference evidence="1" key="1">
    <citation type="submission" date="2020-10" db="EMBL/GenBank/DDBJ databases">
        <authorList>
            <person name="Gilroy R."/>
        </authorList>
    </citation>
    <scope>NUCLEOTIDE SEQUENCE</scope>
    <source>
        <strain evidence="1">ChiSjej1B19-7085</strain>
    </source>
</reference>
<dbReference type="EMBL" id="DVHF01000004">
    <property type="protein sequence ID" value="HIR56091.1"/>
    <property type="molecule type" value="Genomic_DNA"/>
</dbReference>
<sequence length="118" mass="12882">MEEKVLEQFAGLAGLSEEDAAEWSGMAKVCLSQLRGLLKQNFDEEAQGDLLCTAAASLLFYRYALVRKARAEESFSAGDLSVKTGDGTAAARTLWEESRGALAPWLESPGFVFERMRG</sequence>
<organism evidence="1 2">
    <name type="scientific">Candidatus Gallacutalibacter pullicola</name>
    <dbReference type="NCBI Taxonomy" id="2840830"/>
    <lineage>
        <taxon>Bacteria</taxon>
        <taxon>Bacillati</taxon>
        <taxon>Bacillota</taxon>
        <taxon>Clostridia</taxon>
        <taxon>Eubacteriales</taxon>
        <taxon>Candidatus Gallacutalibacter</taxon>
    </lineage>
</organism>
<gene>
    <name evidence="1" type="ORF">IAA54_00315</name>
</gene>
<protein>
    <submittedName>
        <fullName evidence="1">Uncharacterized protein</fullName>
    </submittedName>
</protein>
<reference evidence="1" key="2">
    <citation type="journal article" date="2021" name="PeerJ">
        <title>Extensive microbial diversity within the chicken gut microbiome revealed by metagenomics and culture.</title>
        <authorList>
            <person name="Gilroy R."/>
            <person name="Ravi A."/>
            <person name="Getino M."/>
            <person name="Pursley I."/>
            <person name="Horton D.L."/>
            <person name="Alikhan N.F."/>
            <person name="Baker D."/>
            <person name="Gharbi K."/>
            <person name="Hall N."/>
            <person name="Watson M."/>
            <person name="Adriaenssens E.M."/>
            <person name="Foster-Nyarko E."/>
            <person name="Jarju S."/>
            <person name="Secka A."/>
            <person name="Antonio M."/>
            <person name="Oren A."/>
            <person name="Chaudhuri R.R."/>
            <person name="La Ragione R."/>
            <person name="Hildebrand F."/>
            <person name="Pallen M.J."/>
        </authorList>
    </citation>
    <scope>NUCLEOTIDE SEQUENCE</scope>
    <source>
        <strain evidence="1">ChiSjej1B19-7085</strain>
    </source>
</reference>
<proteinExistence type="predicted"/>
<name>A0A9D1J002_9FIRM</name>
<dbReference type="Proteomes" id="UP000886785">
    <property type="component" value="Unassembled WGS sequence"/>
</dbReference>
<evidence type="ECO:0000313" key="1">
    <source>
        <dbReference type="EMBL" id="HIR56091.1"/>
    </source>
</evidence>
<dbReference type="AlphaFoldDB" id="A0A9D1J002"/>